<feature type="chain" id="PRO_5040955276" evidence="1">
    <location>
        <begin position="22"/>
        <end position="119"/>
    </location>
</feature>
<evidence type="ECO:0000256" key="1">
    <source>
        <dbReference type="SAM" id="SignalP"/>
    </source>
</evidence>
<feature type="signal peptide" evidence="1">
    <location>
        <begin position="1"/>
        <end position="21"/>
    </location>
</feature>
<sequence>MKYLYGTGILMGLMAIMPALATPNPAPRVPSDSMMLYNDCCGDCMTKDHACKKQPGHDELTCRRDMANCVIACSSKHLPAHGQCLGNCRVVNNNCVSQPGVDMKHCQTDLSSCLSRCQA</sequence>
<dbReference type="EMBL" id="JAPQKO010000006">
    <property type="protein sequence ID" value="KAJ5156426.1"/>
    <property type="molecule type" value="Genomic_DNA"/>
</dbReference>
<keyword evidence="3" id="KW-1185">Reference proteome</keyword>
<reference evidence="2" key="2">
    <citation type="journal article" date="2023" name="IMA Fungus">
        <title>Comparative genomic study of the Penicillium genus elucidates a diverse pangenome and 15 lateral gene transfer events.</title>
        <authorList>
            <person name="Petersen C."/>
            <person name="Sorensen T."/>
            <person name="Nielsen M.R."/>
            <person name="Sondergaard T.E."/>
            <person name="Sorensen J.L."/>
            <person name="Fitzpatrick D.A."/>
            <person name="Frisvad J.C."/>
            <person name="Nielsen K.L."/>
        </authorList>
    </citation>
    <scope>NUCLEOTIDE SEQUENCE</scope>
    <source>
        <strain evidence="2">IBT 21917</strain>
    </source>
</reference>
<accession>A0A9W9HUY0</accession>
<comment type="caution">
    <text evidence="2">The sequence shown here is derived from an EMBL/GenBank/DDBJ whole genome shotgun (WGS) entry which is preliminary data.</text>
</comment>
<protein>
    <submittedName>
        <fullName evidence="2">Uncharacterized protein</fullName>
    </submittedName>
</protein>
<name>A0A9W9HUY0_9EURO</name>
<gene>
    <name evidence="2" type="ORF">N7492_009229</name>
</gene>
<organism evidence="2 3">
    <name type="scientific">Penicillium capsulatum</name>
    <dbReference type="NCBI Taxonomy" id="69766"/>
    <lineage>
        <taxon>Eukaryota</taxon>
        <taxon>Fungi</taxon>
        <taxon>Dikarya</taxon>
        <taxon>Ascomycota</taxon>
        <taxon>Pezizomycotina</taxon>
        <taxon>Eurotiomycetes</taxon>
        <taxon>Eurotiomycetidae</taxon>
        <taxon>Eurotiales</taxon>
        <taxon>Aspergillaceae</taxon>
        <taxon>Penicillium</taxon>
    </lineage>
</organism>
<dbReference type="AlphaFoldDB" id="A0A9W9HUY0"/>
<keyword evidence="1" id="KW-0732">Signal</keyword>
<proteinExistence type="predicted"/>
<reference evidence="2" key="1">
    <citation type="submission" date="2022-11" db="EMBL/GenBank/DDBJ databases">
        <authorList>
            <person name="Petersen C."/>
        </authorList>
    </citation>
    <scope>NUCLEOTIDE SEQUENCE</scope>
    <source>
        <strain evidence="2">IBT 21917</strain>
    </source>
</reference>
<evidence type="ECO:0000313" key="3">
    <source>
        <dbReference type="Proteomes" id="UP001146351"/>
    </source>
</evidence>
<dbReference type="Proteomes" id="UP001146351">
    <property type="component" value="Unassembled WGS sequence"/>
</dbReference>
<evidence type="ECO:0000313" key="2">
    <source>
        <dbReference type="EMBL" id="KAJ5156426.1"/>
    </source>
</evidence>